<evidence type="ECO:0000313" key="1">
    <source>
        <dbReference type="EMBL" id="MDN4071710.1"/>
    </source>
</evidence>
<comment type="caution">
    <text evidence="1">The sequence shown here is derived from an EMBL/GenBank/DDBJ whole genome shotgun (WGS) entry which is preliminary data.</text>
</comment>
<gene>
    <name evidence="1" type="ORF">QYF49_01515</name>
</gene>
<accession>A0ABT8E1E2</accession>
<name>A0ABT8E1E2_9BACL</name>
<protein>
    <submittedName>
        <fullName evidence="1">Uncharacterized protein</fullName>
    </submittedName>
</protein>
<evidence type="ECO:0000313" key="2">
    <source>
        <dbReference type="Proteomes" id="UP001168694"/>
    </source>
</evidence>
<reference evidence="1" key="1">
    <citation type="submission" date="2023-06" db="EMBL/GenBank/DDBJ databases">
        <title>Draft Genome Sequences of Representative Paenibacillus Polymyxa, Bacillus cereus, Fictibacillus sp., and Brevibacillus agri Strains Isolated from Amazonian Dark Earth.</title>
        <authorList>
            <person name="Pellegrinetti T.A."/>
            <person name="Cunha I.C.M."/>
            <person name="Chaves M.G."/>
            <person name="Freitas A.S."/>
            <person name="Silva A.V.R."/>
            <person name="Tsai S.M."/>
            <person name="Mendes L.W."/>
        </authorList>
    </citation>
    <scope>NUCLEOTIDE SEQUENCE</scope>
    <source>
        <strain evidence="1">CENA-BCM004</strain>
    </source>
</reference>
<dbReference type="EMBL" id="JAUHLN010000001">
    <property type="protein sequence ID" value="MDN4071710.1"/>
    <property type="molecule type" value="Genomic_DNA"/>
</dbReference>
<sequence length="92" mass="10467">MQIWRFSSKNGFSVVKSPLAEDSDVTFTQNHSFVLEKSLGWAAAFLNSFPQKRSGKDDCPIFLLSTSLLLLLNELLAHSVMRLPINYTRLDY</sequence>
<organism evidence="1 2">
    <name type="scientific">Fictibacillus terranigra</name>
    <dbReference type="NCBI Taxonomy" id="3058424"/>
    <lineage>
        <taxon>Bacteria</taxon>
        <taxon>Bacillati</taxon>
        <taxon>Bacillota</taxon>
        <taxon>Bacilli</taxon>
        <taxon>Bacillales</taxon>
        <taxon>Fictibacillaceae</taxon>
        <taxon>Fictibacillus</taxon>
    </lineage>
</organism>
<dbReference type="Proteomes" id="UP001168694">
    <property type="component" value="Unassembled WGS sequence"/>
</dbReference>
<dbReference type="RefSeq" id="WP_290397873.1">
    <property type="nucleotide sequence ID" value="NZ_JAUHLN010000001.1"/>
</dbReference>
<keyword evidence="2" id="KW-1185">Reference proteome</keyword>
<proteinExistence type="predicted"/>